<protein>
    <submittedName>
        <fullName evidence="2">Uncharacterized protein</fullName>
    </submittedName>
</protein>
<dbReference type="OrthoDB" id="7870164at2"/>
<keyword evidence="1" id="KW-0812">Transmembrane</keyword>
<keyword evidence="1" id="KW-1133">Transmembrane helix</keyword>
<dbReference type="eggNOG" id="ENOG503317B">
    <property type="taxonomic scope" value="Bacteria"/>
</dbReference>
<evidence type="ECO:0000313" key="3">
    <source>
        <dbReference type="Proteomes" id="UP000006833"/>
    </source>
</evidence>
<dbReference type="Proteomes" id="UP000006833">
    <property type="component" value="Chromosome"/>
</dbReference>
<keyword evidence="1" id="KW-0472">Membrane</keyword>
<proteinExistence type="predicted"/>
<gene>
    <name evidence="2" type="ordered locus">Dshi_0813</name>
</gene>
<keyword evidence="3" id="KW-1185">Reference proteome</keyword>
<evidence type="ECO:0000313" key="2">
    <source>
        <dbReference type="EMBL" id="ABV92558.1"/>
    </source>
</evidence>
<dbReference type="AlphaFoldDB" id="A8LRA8"/>
<feature type="transmembrane region" description="Helical" evidence="1">
    <location>
        <begin position="33"/>
        <end position="53"/>
    </location>
</feature>
<evidence type="ECO:0000256" key="1">
    <source>
        <dbReference type="SAM" id="Phobius"/>
    </source>
</evidence>
<dbReference type="RefSeq" id="WP_012177490.1">
    <property type="nucleotide sequence ID" value="NC_009952.1"/>
</dbReference>
<dbReference type="EMBL" id="CP000830">
    <property type="protein sequence ID" value="ABV92558.1"/>
    <property type="molecule type" value="Genomic_DNA"/>
</dbReference>
<feature type="transmembrane region" description="Helical" evidence="1">
    <location>
        <begin position="7"/>
        <end position="27"/>
    </location>
</feature>
<dbReference type="HOGENOM" id="CLU_194401_0_0_5"/>
<organism evidence="2 3">
    <name type="scientific">Dinoroseobacter shibae (strain DSM 16493 / NCIMB 14021 / DFL 12)</name>
    <dbReference type="NCBI Taxonomy" id="398580"/>
    <lineage>
        <taxon>Bacteria</taxon>
        <taxon>Pseudomonadati</taxon>
        <taxon>Pseudomonadota</taxon>
        <taxon>Alphaproteobacteria</taxon>
        <taxon>Rhodobacterales</taxon>
        <taxon>Roseobacteraceae</taxon>
        <taxon>Dinoroseobacter</taxon>
    </lineage>
</organism>
<accession>A8LRA8</accession>
<dbReference type="STRING" id="398580.Dshi_0813"/>
<reference evidence="3" key="1">
    <citation type="journal article" date="2010" name="ISME J.">
        <title>The complete genome sequence of the algal symbiont Dinoroseobacter shibae: a hitchhiker's guide to life in the sea.</title>
        <authorList>
            <person name="Wagner-Dobler I."/>
            <person name="Ballhausen B."/>
            <person name="Berger M."/>
            <person name="Brinkhoff T."/>
            <person name="Buchholz I."/>
            <person name="Bunk B."/>
            <person name="Cypionka H."/>
            <person name="Daniel R."/>
            <person name="Drepper T."/>
            <person name="Gerdts G."/>
            <person name="Hahnke S."/>
            <person name="Han C."/>
            <person name="Jahn D."/>
            <person name="Kalhoefer D."/>
            <person name="Kiss H."/>
            <person name="Klenk H.P."/>
            <person name="Kyrpides N."/>
            <person name="Liebl W."/>
            <person name="Liesegang H."/>
            <person name="Meincke L."/>
            <person name="Pati A."/>
            <person name="Petersen J."/>
            <person name="Piekarski T."/>
            <person name="Pommerenke C."/>
            <person name="Pradella S."/>
            <person name="Pukall R."/>
            <person name="Rabus R."/>
            <person name="Stackebrandt E."/>
            <person name="Thole S."/>
            <person name="Thompson L."/>
            <person name="Tielen P."/>
            <person name="Tomasch J."/>
            <person name="von Jan M."/>
            <person name="Wanphrut N."/>
            <person name="Wichels A."/>
            <person name="Zech H."/>
            <person name="Simon M."/>
        </authorList>
    </citation>
    <scope>NUCLEOTIDE SEQUENCE [LARGE SCALE GENOMIC DNA]</scope>
    <source>
        <strain evidence="3">DSM 16493 / NCIMB 14021 / DFL 12</strain>
    </source>
</reference>
<sequence>MDRLSIFLTLMSGALITGALVITLFSLGYYSAWGIAISALLGFALAWPSAYLVSRRIKRRDPEWDHRRIERDAALKPSAPEV</sequence>
<name>A8LRA8_DINSH</name>
<dbReference type="KEGG" id="dsh:Dshi_0813"/>